<dbReference type="STRING" id="1293439.WH87_10375"/>
<dbReference type="PANTHER" id="PTHR43569:SF2">
    <property type="entry name" value="AMIDOHYDROLASE-RELATED DOMAIN-CONTAINING PROTEIN"/>
    <property type="match status" value="1"/>
</dbReference>
<dbReference type="Pfam" id="PF04909">
    <property type="entry name" value="Amidohydro_2"/>
    <property type="match status" value="1"/>
</dbReference>
<dbReference type="AlphaFoldDB" id="A0A0F5QAJ8"/>
<feature type="domain" description="Amidohydrolase-related" evidence="2">
    <location>
        <begin position="3"/>
        <end position="275"/>
    </location>
</feature>
<accession>A0A0F5QAJ8</accession>
<evidence type="ECO:0000259" key="2">
    <source>
        <dbReference type="Pfam" id="PF04909"/>
    </source>
</evidence>
<gene>
    <name evidence="3" type="ORF">WH87_10375</name>
</gene>
<sequence length="283" mass="29907">MIIDSHQHFWRLETGFYDWIPPADAVLRRDFGVADLAPELRALGIGGTVLVQAANTEEELPELAALAAASGFVLGIVGPLEVDRADVAARIATMAALPLVVGFRPPFTPLFDTGGSLTENAETALAAIEHHGLAFDCLAVGPALGLIPTLAQRFESVPFVVDHGGNPNLSEGMVSVEWRKSMEAIARQPNAVCKLSGLLTRVPPGSGTSLLAEHVSILLQLFGPSRLLWGSDWPVLTKAGSYSTWLDLSRALLSHLSGDETAAVFGGNAARIYKLGGRDGVAI</sequence>
<organism evidence="3 4">
    <name type="scientific">Devosia epidermidihirudinis</name>
    <dbReference type="NCBI Taxonomy" id="1293439"/>
    <lineage>
        <taxon>Bacteria</taxon>
        <taxon>Pseudomonadati</taxon>
        <taxon>Pseudomonadota</taxon>
        <taxon>Alphaproteobacteria</taxon>
        <taxon>Hyphomicrobiales</taxon>
        <taxon>Devosiaceae</taxon>
        <taxon>Devosia</taxon>
    </lineage>
</organism>
<evidence type="ECO:0000313" key="4">
    <source>
        <dbReference type="Proteomes" id="UP000033411"/>
    </source>
</evidence>
<dbReference type="PATRIC" id="fig|1293439.3.peg.1662"/>
<dbReference type="SUPFAM" id="SSF51556">
    <property type="entry name" value="Metallo-dependent hydrolases"/>
    <property type="match status" value="1"/>
</dbReference>
<dbReference type="InterPro" id="IPR032466">
    <property type="entry name" value="Metal_Hydrolase"/>
</dbReference>
<dbReference type="PANTHER" id="PTHR43569">
    <property type="entry name" value="AMIDOHYDROLASE"/>
    <property type="match status" value="1"/>
</dbReference>
<dbReference type="Gene3D" id="3.20.20.140">
    <property type="entry name" value="Metal-dependent hydrolases"/>
    <property type="match status" value="1"/>
</dbReference>
<dbReference type="GO" id="GO:0016787">
    <property type="term" value="F:hydrolase activity"/>
    <property type="evidence" value="ECO:0007669"/>
    <property type="project" value="InterPro"/>
</dbReference>
<protein>
    <recommendedName>
        <fullName evidence="2">Amidohydrolase-related domain-containing protein</fullName>
    </recommendedName>
</protein>
<evidence type="ECO:0000256" key="1">
    <source>
        <dbReference type="ARBA" id="ARBA00038310"/>
    </source>
</evidence>
<proteinExistence type="inferred from homology"/>
<dbReference type="RefSeq" id="WP_046139220.1">
    <property type="nucleotide sequence ID" value="NZ_LANJ01000016.1"/>
</dbReference>
<dbReference type="OrthoDB" id="9787654at2"/>
<evidence type="ECO:0000313" key="3">
    <source>
        <dbReference type="EMBL" id="KKC38022.1"/>
    </source>
</evidence>
<dbReference type="Proteomes" id="UP000033411">
    <property type="component" value="Unassembled WGS sequence"/>
</dbReference>
<dbReference type="EMBL" id="LANJ01000016">
    <property type="protein sequence ID" value="KKC38022.1"/>
    <property type="molecule type" value="Genomic_DNA"/>
</dbReference>
<comment type="similarity">
    <text evidence="1">Belongs to the metallo-dependent hydrolases superfamily.</text>
</comment>
<dbReference type="InterPro" id="IPR052350">
    <property type="entry name" value="Metallo-dep_Lactonases"/>
</dbReference>
<name>A0A0F5QAJ8_9HYPH</name>
<keyword evidence="4" id="KW-1185">Reference proteome</keyword>
<reference evidence="3 4" key="1">
    <citation type="submission" date="2015-03" db="EMBL/GenBank/DDBJ databases">
        <authorList>
            <person name="Lepp D."/>
            <person name="Hassan Y.I."/>
            <person name="Li X.-Z."/>
            <person name="Zhou T."/>
        </authorList>
    </citation>
    <scope>NUCLEOTIDE SEQUENCE [LARGE SCALE GENOMIC DNA]</scope>
    <source>
        <strain evidence="3 4">E84</strain>
    </source>
</reference>
<dbReference type="InterPro" id="IPR006680">
    <property type="entry name" value="Amidohydro-rel"/>
</dbReference>
<comment type="caution">
    <text evidence="3">The sequence shown here is derived from an EMBL/GenBank/DDBJ whole genome shotgun (WGS) entry which is preliminary data.</text>
</comment>